<dbReference type="GO" id="GO:0009360">
    <property type="term" value="C:DNA polymerase III complex"/>
    <property type="evidence" value="ECO:0007669"/>
    <property type="project" value="InterPro"/>
</dbReference>
<dbReference type="GO" id="GO:0005737">
    <property type="term" value="C:cytoplasm"/>
    <property type="evidence" value="ECO:0007669"/>
    <property type="project" value="UniProtKB-SubCell"/>
</dbReference>
<proteinExistence type="inferred from homology"/>
<dbReference type="GO" id="GO:0008408">
    <property type="term" value="F:3'-5' exonuclease activity"/>
    <property type="evidence" value="ECO:0007669"/>
    <property type="project" value="InterPro"/>
</dbReference>
<keyword evidence="9" id="KW-0238">DNA-binding</keyword>
<evidence type="ECO:0000313" key="14">
    <source>
        <dbReference type="EMBL" id="OYR15501.1"/>
    </source>
</evidence>
<feature type="domain" description="DNA polymerase III beta sliding clamp central" evidence="12">
    <location>
        <begin position="129"/>
        <end position="229"/>
    </location>
</feature>
<dbReference type="Pfam" id="PF00712">
    <property type="entry name" value="DNA_pol3_beta"/>
    <property type="match status" value="1"/>
</dbReference>
<evidence type="ECO:0000256" key="3">
    <source>
        <dbReference type="ARBA" id="ARBA00021035"/>
    </source>
</evidence>
<dbReference type="InterPro" id="IPR022634">
    <property type="entry name" value="DNA_polIII_beta_N"/>
</dbReference>
<comment type="function">
    <text evidence="10">Confers DNA tethering and processivity to DNA polymerases and other proteins. Acts as a clamp, forming a ring around DNA (a reaction catalyzed by the clamp-loading complex) which diffuses in an ATP-independent manner freely and bidirectionally along dsDNA. Initially characterized for its ability to contact the catalytic subunit of DNA polymerase III (Pol III), a complex, multichain enzyme responsible for most of the replicative synthesis in bacteria; Pol III exhibits 3'-5' exonuclease proofreading activity. The beta chain is required for initiation of replication as well as for processivity of DNA replication.</text>
</comment>
<evidence type="ECO:0000256" key="8">
    <source>
        <dbReference type="ARBA" id="ARBA00022932"/>
    </source>
</evidence>
<evidence type="ECO:0000256" key="4">
    <source>
        <dbReference type="ARBA" id="ARBA00022490"/>
    </source>
</evidence>
<dbReference type="eggNOG" id="COG0592">
    <property type="taxonomic scope" value="Bacteria"/>
</dbReference>
<keyword evidence="5 10" id="KW-0808">Transferase</keyword>
<dbReference type="InterPro" id="IPR022635">
    <property type="entry name" value="DNA_polIII_beta_C"/>
</dbReference>
<gene>
    <name evidence="14" type="ORF">CEV32_4776</name>
</gene>
<name>A0A256FM36_9HYPH</name>
<evidence type="ECO:0000256" key="5">
    <source>
        <dbReference type="ARBA" id="ARBA00022679"/>
    </source>
</evidence>
<dbReference type="GO" id="GO:0003887">
    <property type="term" value="F:DNA-directed DNA polymerase activity"/>
    <property type="evidence" value="ECO:0007669"/>
    <property type="project" value="UniProtKB-UniRule"/>
</dbReference>
<evidence type="ECO:0000256" key="6">
    <source>
        <dbReference type="ARBA" id="ARBA00022695"/>
    </source>
</evidence>
<dbReference type="InterPro" id="IPR001001">
    <property type="entry name" value="DNA_polIII_beta"/>
</dbReference>
<reference evidence="14 15" key="1">
    <citation type="submission" date="2017-07" db="EMBL/GenBank/DDBJ databases">
        <title>Phylogenetic study on the rhizospheric bacterium Ochrobactrum sp. A44.</title>
        <authorList>
            <person name="Krzyzanowska D.M."/>
            <person name="Ossowicki A."/>
            <person name="Rajewska M."/>
            <person name="Maciag T."/>
            <person name="Kaczynski Z."/>
            <person name="Czerwicka M."/>
            <person name="Jafra S."/>
        </authorList>
    </citation>
    <scope>NUCLEOTIDE SEQUENCE [LARGE SCALE GENOMIC DNA]</scope>
    <source>
        <strain evidence="14 15">PR17</strain>
    </source>
</reference>
<keyword evidence="8 10" id="KW-0239">DNA-directed DNA polymerase</keyword>
<organism evidence="14 15">
    <name type="scientific">Brucella rhizosphaerae</name>
    <dbReference type="NCBI Taxonomy" id="571254"/>
    <lineage>
        <taxon>Bacteria</taxon>
        <taxon>Pseudomonadati</taxon>
        <taxon>Pseudomonadota</taxon>
        <taxon>Alphaproteobacteria</taxon>
        <taxon>Hyphomicrobiales</taxon>
        <taxon>Brucellaceae</taxon>
        <taxon>Brucella/Ochrobactrum group</taxon>
        <taxon>Brucella</taxon>
    </lineage>
</organism>
<evidence type="ECO:0000313" key="15">
    <source>
        <dbReference type="Proteomes" id="UP000216345"/>
    </source>
</evidence>
<dbReference type="EMBL" id="NNRK01000025">
    <property type="protein sequence ID" value="OYR15501.1"/>
    <property type="molecule type" value="Genomic_DNA"/>
</dbReference>
<dbReference type="PANTHER" id="PTHR30478">
    <property type="entry name" value="DNA POLYMERASE III SUBUNIT BETA"/>
    <property type="match status" value="1"/>
</dbReference>
<evidence type="ECO:0000256" key="2">
    <source>
        <dbReference type="ARBA" id="ARBA00010752"/>
    </source>
</evidence>
<keyword evidence="15" id="KW-1185">Reference proteome</keyword>
<dbReference type="GO" id="GO:0003677">
    <property type="term" value="F:DNA binding"/>
    <property type="evidence" value="ECO:0007669"/>
    <property type="project" value="UniProtKB-UniRule"/>
</dbReference>
<keyword evidence="4 10" id="KW-0963">Cytoplasm</keyword>
<dbReference type="PANTHER" id="PTHR30478:SF0">
    <property type="entry name" value="BETA SLIDING CLAMP"/>
    <property type="match status" value="1"/>
</dbReference>
<evidence type="ECO:0000259" key="11">
    <source>
        <dbReference type="Pfam" id="PF00712"/>
    </source>
</evidence>
<accession>A0A256FM36</accession>
<dbReference type="Pfam" id="PF02768">
    <property type="entry name" value="DNA_pol3_beta_3"/>
    <property type="match status" value="1"/>
</dbReference>
<comment type="subunit">
    <text evidence="10">Forms a ring-shaped head-to-tail homodimer around DNA.</text>
</comment>
<dbReference type="GO" id="GO:0006271">
    <property type="term" value="P:DNA strand elongation involved in DNA replication"/>
    <property type="evidence" value="ECO:0007669"/>
    <property type="project" value="TreeGrafter"/>
</dbReference>
<sequence length="352" mass="37466">MRVTLDRAQLAHALSTVTKAVEARTTIPILGNVLLSADNGQLSITGTNLDLEISTSLPVLDSQDGTVTVAGKLLLDIAKKATGDVMLEADGDHLVIKSGKSRFKLDTLPAADFPSFNRGSFDTTIEFDLASLVQTVQFAVSTDETRFYLNGVFLEAKDGHIVATATDGHRLASTRIEQEASFASVILPNKLLSLLPTGVVSVSLSSNKIMVESGSTVIVSKLVDGTYPDYERVIPKPSERVATLSAKALREAVGRTSVIANERGRGVRFSFASDALTLNVANPDRGDATEEMEVSFSAEPLTIGFNGQYVNDLMAAFGADEVTMSMADSGSPALVTCASRPGYRCVIMPMRV</sequence>
<dbReference type="CDD" id="cd00140">
    <property type="entry name" value="beta_clamp"/>
    <property type="match status" value="1"/>
</dbReference>
<evidence type="ECO:0000259" key="13">
    <source>
        <dbReference type="Pfam" id="PF02768"/>
    </source>
</evidence>
<dbReference type="OrthoDB" id="8421503at2"/>
<evidence type="ECO:0000256" key="10">
    <source>
        <dbReference type="PIRNR" id="PIRNR000804"/>
    </source>
</evidence>
<dbReference type="NCBIfam" id="TIGR00663">
    <property type="entry name" value="dnan"/>
    <property type="match status" value="1"/>
</dbReference>
<feature type="domain" description="DNA polymerase III beta sliding clamp N-terminal" evidence="11">
    <location>
        <begin position="1"/>
        <end position="115"/>
    </location>
</feature>
<dbReference type="Proteomes" id="UP000216345">
    <property type="component" value="Unassembled WGS sequence"/>
</dbReference>
<evidence type="ECO:0000256" key="1">
    <source>
        <dbReference type="ARBA" id="ARBA00004496"/>
    </source>
</evidence>
<protein>
    <recommendedName>
        <fullName evidence="3 10">Beta sliding clamp</fullName>
    </recommendedName>
</protein>
<dbReference type="AlphaFoldDB" id="A0A256FM36"/>
<keyword evidence="6 10" id="KW-0548">Nucleotidyltransferase</keyword>
<comment type="caution">
    <text evidence="14">The sequence shown here is derived from an EMBL/GenBank/DDBJ whole genome shotgun (WGS) entry which is preliminary data.</text>
</comment>
<dbReference type="Gene3D" id="3.70.10.10">
    <property type="match status" value="1"/>
</dbReference>
<evidence type="ECO:0000259" key="12">
    <source>
        <dbReference type="Pfam" id="PF02767"/>
    </source>
</evidence>
<evidence type="ECO:0000256" key="7">
    <source>
        <dbReference type="ARBA" id="ARBA00022705"/>
    </source>
</evidence>
<dbReference type="PIRSF" id="PIRSF000804">
    <property type="entry name" value="DNA_pol_III_b"/>
    <property type="match status" value="1"/>
</dbReference>
<dbReference type="SUPFAM" id="SSF55979">
    <property type="entry name" value="DNA clamp"/>
    <property type="match status" value="3"/>
</dbReference>
<dbReference type="RefSeq" id="WP_094576241.1">
    <property type="nucleotide sequence ID" value="NZ_JBHEEL010000008.1"/>
</dbReference>
<dbReference type="InterPro" id="IPR022637">
    <property type="entry name" value="DNA_polIII_beta_cen"/>
</dbReference>
<dbReference type="SMART" id="SM00480">
    <property type="entry name" value="POL3Bc"/>
    <property type="match status" value="1"/>
</dbReference>
<feature type="domain" description="DNA polymerase III beta sliding clamp C-terminal" evidence="13">
    <location>
        <begin position="232"/>
        <end position="351"/>
    </location>
</feature>
<dbReference type="InterPro" id="IPR046938">
    <property type="entry name" value="DNA_clamp_sf"/>
</dbReference>
<comment type="similarity">
    <text evidence="2 10">Belongs to the beta sliding clamp family.</text>
</comment>
<comment type="subcellular location">
    <subcellularLocation>
        <location evidence="1 10">Cytoplasm</location>
    </subcellularLocation>
</comment>
<evidence type="ECO:0000256" key="9">
    <source>
        <dbReference type="ARBA" id="ARBA00023125"/>
    </source>
</evidence>
<keyword evidence="7 10" id="KW-0235">DNA replication</keyword>
<dbReference type="Gene3D" id="3.10.150.10">
    <property type="entry name" value="DNA Polymerase III, subunit A, domain 2"/>
    <property type="match status" value="1"/>
</dbReference>
<dbReference type="Pfam" id="PF02767">
    <property type="entry name" value="DNA_pol3_beta_2"/>
    <property type="match status" value="1"/>
</dbReference>